<evidence type="ECO:0000313" key="2">
    <source>
        <dbReference type="Proteomes" id="UP000287853"/>
    </source>
</evidence>
<accession>A0A444J558</accession>
<protein>
    <recommendedName>
        <fullName evidence="3">Nucleic acid-binding protein, contains PIN domain</fullName>
    </recommendedName>
</protein>
<dbReference type="AlphaFoldDB" id="A0A444J558"/>
<keyword evidence="2" id="KW-1185">Reference proteome</keyword>
<sequence>MIICNATPLIAFARIQRLDILQQTVGTLVIPEGVAKEVRGYRGGHYAEIILDDEPWITVQALQAPAQVQLLLPVLDQGEAEVITLALEQNADLVLIDELTGRKVAQSLQLQVIGTVGILIRAKQMGIIPAVKPILEKMIQRGIRYSKRFVCSILHEIGEE</sequence>
<reference evidence="1 2" key="1">
    <citation type="submission" date="2017-01" db="EMBL/GenBank/DDBJ databases">
        <title>The cable genome- insights into the physiology and evolution of filamentous bacteria capable of sulfide oxidation via long distance electron transfer.</title>
        <authorList>
            <person name="Schreiber L."/>
            <person name="Bjerg J.T."/>
            <person name="Boggild A."/>
            <person name="Van De Vossenberg J."/>
            <person name="Meysman F."/>
            <person name="Nielsen L.P."/>
            <person name="Schramm A."/>
            <person name="Kjeldsen K.U."/>
        </authorList>
    </citation>
    <scope>NUCLEOTIDE SEQUENCE [LARGE SCALE GENOMIC DNA]</scope>
    <source>
        <strain evidence="1">MCF</strain>
    </source>
</reference>
<dbReference type="PANTHER" id="PTHR39550:SF1">
    <property type="entry name" value="SLL0658 PROTEIN"/>
    <property type="match status" value="1"/>
</dbReference>
<evidence type="ECO:0008006" key="3">
    <source>
        <dbReference type="Google" id="ProtNLM"/>
    </source>
</evidence>
<dbReference type="PANTHER" id="PTHR39550">
    <property type="entry name" value="SLL0658 PROTEIN"/>
    <property type="match status" value="1"/>
</dbReference>
<organism evidence="1 2">
    <name type="scientific">Candidatus Electrothrix aarhusensis</name>
    <dbReference type="NCBI Taxonomy" id="1859131"/>
    <lineage>
        <taxon>Bacteria</taxon>
        <taxon>Pseudomonadati</taxon>
        <taxon>Thermodesulfobacteriota</taxon>
        <taxon>Desulfobulbia</taxon>
        <taxon>Desulfobulbales</taxon>
        <taxon>Desulfobulbaceae</taxon>
        <taxon>Candidatus Electrothrix</taxon>
    </lineage>
</organism>
<dbReference type="Proteomes" id="UP000287853">
    <property type="component" value="Unassembled WGS sequence"/>
</dbReference>
<dbReference type="Pfam" id="PF11848">
    <property type="entry name" value="DUF3368"/>
    <property type="match status" value="1"/>
</dbReference>
<comment type="caution">
    <text evidence="1">The sequence shown here is derived from an EMBL/GenBank/DDBJ whole genome shotgun (WGS) entry which is preliminary data.</text>
</comment>
<evidence type="ECO:0000313" key="1">
    <source>
        <dbReference type="EMBL" id="RWX48206.1"/>
    </source>
</evidence>
<dbReference type="InterPro" id="IPR021799">
    <property type="entry name" value="PIN-like_prokaryotic"/>
</dbReference>
<name>A0A444J558_9BACT</name>
<proteinExistence type="predicted"/>
<gene>
    <name evidence="1" type="ORF">H206_05242</name>
</gene>
<dbReference type="EMBL" id="MTKO01000004">
    <property type="protein sequence ID" value="RWX48206.1"/>
    <property type="molecule type" value="Genomic_DNA"/>
</dbReference>